<name>A0A2T6B7X9_9RHOB</name>
<sequence length="228" mass="26051">MRAFLLLTICLVLAGCGRPLTDAEVSYLRALQGDQTNPDRVRLHDGHFAGSFEYEMPTRPRLTCQERIWPPVAGEAMTVSPGATVIFNRVFYRDDLYEDDLMAGWPEEVDLFQAMLFAHEMTHVWQWQNRRRTGYSPLKALGEHTVSEDPYLFDPEEAGSFLDHGYEQQGSIVEEYVCCRLLDPEAPRTARLREMISAEMPITRLDDALDSPRVRIPWAGAKVEGICR</sequence>
<dbReference type="EMBL" id="QBKN01000002">
    <property type="protein sequence ID" value="PTX52163.1"/>
    <property type="molecule type" value="Genomic_DNA"/>
</dbReference>
<dbReference type="RefSeq" id="WP_107974627.1">
    <property type="nucleotide sequence ID" value="NZ_BMEZ01000002.1"/>
</dbReference>
<keyword evidence="2" id="KW-1185">Reference proteome</keyword>
<accession>A0A2T6B7X9</accession>
<organism evidence="1 2">
    <name type="scientific">Allosediminivita pacifica</name>
    <dbReference type="NCBI Taxonomy" id="1267769"/>
    <lineage>
        <taxon>Bacteria</taxon>
        <taxon>Pseudomonadati</taxon>
        <taxon>Pseudomonadota</taxon>
        <taxon>Alphaproteobacteria</taxon>
        <taxon>Rhodobacterales</taxon>
        <taxon>Paracoccaceae</taxon>
        <taxon>Allosediminivita</taxon>
    </lineage>
</organism>
<protein>
    <recommendedName>
        <fullName evidence="3">DUF4157 domain-containing protein</fullName>
    </recommendedName>
</protein>
<dbReference type="Proteomes" id="UP000244069">
    <property type="component" value="Unassembled WGS sequence"/>
</dbReference>
<dbReference type="PROSITE" id="PS51257">
    <property type="entry name" value="PROKAR_LIPOPROTEIN"/>
    <property type="match status" value="1"/>
</dbReference>
<proteinExistence type="predicted"/>
<comment type="caution">
    <text evidence="1">The sequence shown here is derived from an EMBL/GenBank/DDBJ whole genome shotgun (WGS) entry which is preliminary data.</text>
</comment>
<evidence type="ECO:0000313" key="1">
    <source>
        <dbReference type="EMBL" id="PTX52163.1"/>
    </source>
</evidence>
<evidence type="ECO:0000313" key="2">
    <source>
        <dbReference type="Proteomes" id="UP000244069"/>
    </source>
</evidence>
<dbReference type="AlphaFoldDB" id="A0A2T6B7X9"/>
<gene>
    <name evidence="1" type="ORF">C8N44_102211</name>
</gene>
<reference evidence="1 2" key="1">
    <citation type="submission" date="2018-04" db="EMBL/GenBank/DDBJ databases">
        <title>Genomic Encyclopedia of Archaeal and Bacterial Type Strains, Phase II (KMG-II): from individual species to whole genera.</title>
        <authorList>
            <person name="Goeker M."/>
        </authorList>
    </citation>
    <scope>NUCLEOTIDE SEQUENCE [LARGE SCALE GENOMIC DNA]</scope>
    <source>
        <strain evidence="1 2">DSM 29329</strain>
    </source>
</reference>
<evidence type="ECO:0008006" key="3">
    <source>
        <dbReference type="Google" id="ProtNLM"/>
    </source>
</evidence>
<dbReference type="OrthoDB" id="8686772at2"/>